<proteinExistence type="predicted"/>
<dbReference type="FunFam" id="1.10.8.1310:FF:000001">
    <property type="entry name" value="TBC1 domain family, member 20"/>
    <property type="match status" value="1"/>
</dbReference>
<dbReference type="EMBL" id="AZGY01000019">
    <property type="protein sequence ID" value="KZZ91187.1"/>
    <property type="molecule type" value="Genomic_DNA"/>
</dbReference>
<dbReference type="InterPro" id="IPR035969">
    <property type="entry name" value="Rab-GAP_TBC_sf"/>
</dbReference>
<dbReference type="InterPro" id="IPR000195">
    <property type="entry name" value="Rab-GAP-TBC_dom"/>
</dbReference>
<evidence type="ECO:0000259" key="2">
    <source>
        <dbReference type="PROSITE" id="PS50086"/>
    </source>
</evidence>
<dbReference type="Pfam" id="PF00566">
    <property type="entry name" value="RabGAP-TBC"/>
    <property type="match status" value="1"/>
</dbReference>
<dbReference type="GO" id="GO:0005096">
    <property type="term" value="F:GTPase activator activity"/>
    <property type="evidence" value="ECO:0007669"/>
    <property type="project" value="UniProtKB-KW"/>
</dbReference>
<gene>
    <name evidence="3" type="ORF">AAL_06928</name>
</gene>
<dbReference type="GO" id="GO:0005789">
    <property type="term" value="C:endoplasmic reticulum membrane"/>
    <property type="evidence" value="ECO:0007669"/>
    <property type="project" value="TreeGrafter"/>
</dbReference>
<dbReference type="SMART" id="SM00164">
    <property type="entry name" value="TBC"/>
    <property type="match status" value="1"/>
</dbReference>
<dbReference type="Gene3D" id="1.10.472.80">
    <property type="entry name" value="Ypt/Rab-GAP domain of gyp1p, domain 3"/>
    <property type="match status" value="1"/>
</dbReference>
<reference evidence="3 4" key="1">
    <citation type="journal article" date="2016" name="Genome Biol. Evol.">
        <title>Divergent and convergent evolution of fungal pathogenicity.</title>
        <authorList>
            <person name="Shang Y."/>
            <person name="Xiao G."/>
            <person name="Zheng P."/>
            <person name="Cen K."/>
            <person name="Zhan S."/>
            <person name="Wang C."/>
        </authorList>
    </citation>
    <scope>NUCLEOTIDE SEQUENCE [LARGE SCALE GENOMIC DNA]</scope>
    <source>
        <strain evidence="3 4">RCEF 2490</strain>
    </source>
</reference>
<dbReference type="AlphaFoldDB" id="A0A167YD55"/>
<evidence type="ECO:0000313" key="3">
    <source>
        <dbReference type="EMBL" id="KZZ91187.1"/>
    </source>
</evidence>
<organism evidence="3 4">
    <name type="scientific">Moelleriella libera RCEF 2490</name>
    <dbReference type="NCBI Taxonomy" id="1081109"/>
    <lineage>
        <taxon>Eukaryota</taxon>
        <taxon>Fungi</taxon>
        <taxon>Dikarya</taxon>
        <taxon>Ascomycota</taxon>
        <taxon>Pezizomycotina</taxon>
        <taxon>Sordariomycetes</taxon>
        <taxon>Hypocreomycetidae</taxon>
        <taxon>Hypocreales</taxon>
        <taxon>Clavicipitaceae</taxon>
        <taxon>Moelleriella</taxon>
    </lineage>
</organism>
<dbReference type="STRING" id="1081109.A0A167YD55"/>
<keyword evidence="1" id="KW-0343">GTPase activation</keyword>
<dbReference type="Gene3D" id="1.10.8.1310">
    <property type="match status" value="1"/>
</dbReference>
<sequence>MSDTGSHEHDRLKTVDTTKLDEEKALARRKTEAILSACKWKDLESLKSLAESGGGFLSDENRREAWPTLLGISKDQTERQTRVKQREQGASVDWKELPRHRDEDQVQLDVNRSFIYYPNEASEAQLEQHRKQLSCLIVEVLRRYPFLCYFQGYHDICQVFLLVLPPSWRVPAVARLSTLRIRDFMLPNLRPTTAQLRLLPDILGLADADLRKHIATIEPFYALSGTLTMYAHNIEAYQDIARLFDVFLSHEPVFTVYIFAQIVLDRRDEILDIDDPDMLQVVLAKVPPNMDLDALIGEAVLLYQKFPPESLRSWRFISKYSCLKTARDIDACIKQDLDQAQTLFQQQAREIRRADLRDKLLLAIWRRRRPIKAFGAATMVAVIAFYIRRNPSLLRYILSLFDAPAQS</sequence>
<evidence type="ECO:0000256" key="1">
    <source>
        <dbReference type="ARBA" id="ARBA00022468"/>
    </source>
</evidence>
<dbReference type="SUPFAM" id="SSF47923">
    <property type="entry name" value="Ypt/Rab-GAP domain of gyp1p"/>
    <property type="match status" value="2"/>
</dbReference>
<accession>A0A167YD55</accession>
<keyword evidence="4" id="KW-1185">Reference proteome</keyword>
<dbReference type="InterPro" id="IPR045913">
    <property type="entry name" value="TBC20/Gyp8-like"/>
</dbReference>
<dbReference type="PROSITE" id="PS50086">
    <property type="entry name" value="TBC_RABGAP"/>
    <property type="match status" value="1"/>
</dbReference>
<dbReference type="GO" id="GO:0006888">
    <property type="term" value="P:endoplasmic reticulum to Golgi vesicle-mediated transport"/>
    <property type="evidence" value="ECO:0007669"/>
    <property type="project" value="TreeGrafter"/>
</dbReference>
<dbReference type="Proteomes" id="UP000078544">
    <property type="component" value="Unassembled WGS sequence"/>
</dbReference>
<dbReference type="OrthoDB" id="206700at2759"/>
<evidence type="ECO:0000313" key="4">
    <source>
        <dbReference type="Proteomes" id="UP000078544"/>
    </source>
</evidence>
<protein>
    <submittedName>
        <fullName evidence="3">Rab-GAP/TBC domain protein</fullName>
    </submittedName>
</protein>
<dbReference type="PANTHER" id="PTHR20913:SF7">
    <property type="entry name" value="RE60063P"/>
    <property type="match status" value="1"/>
</dbReference>
<feature type="domain" description="Rab-GAP TBC" evidence="2">
    <location>
        <begin position="56"/>
        <end position="251"/>
    </location>
</feature>
<comment type="caution">
    <text evidence="3">The sequence shown here is derived from an EMBL/GenBank/DDBJ whole genome shotgun (WGS) entry which is preliminary data.</text>
</comment>
<name>A0A167YD55_9HYPO</name>
<dbReference type="PANTHER" id="PTHR20913">
    <property type="entry name" value="TBC1 DOMAIN FAMILY MEMBER 20/GTPASE"/>
    <property type="match status" value="1"/>
</dbReference>